<proteinExistence type="predicted"/>
<evidence type="ECO:0000313" key="2">
    <source>
        <dbReference type="Proteomes" id="UP000499080"/>
    </source>
</evidence>
<dbReference type="EMBL" id="BGPR01005044">
    <property type="protein sequence ID" value="GBN06246.1"/>
    <property type="molecule type" value="Genomic_DNA"/>
</dbReference>
<name>A0A4Y2KY11_ARAVE</name>
<gene>
    <name evidence="1" type="ORF">AVEN_105371_1</name>
</gene>
<sequence length="127" mass="14670">MVILFNKYDLEERLTLDKFPSHFEATRGLFWGRTQMELTTPELACLLLQPMDVSNSSHQTVKLCVLQAIKQSNYTCFKPSFSQIMRALSYQTVRLCVLQAIKQSDYACFKPSNRQIMRASSHETGRL</sequence>
<keyword evidence="2" id="KW-1185">Reference proteome</keyword>
<accession>A0A4Y2KY11</accession>
<evidence type="ECO:0000313" key="1">
    <source>
        <dbReference type="EMBL" id="GBN06246.1"/>
    </source>
</evidence>
<protein>
    <submittedName>
        <fullName evidence="1">Uncharacterized protein</fullName>
    </submittedName>
</protein>
<comment type="caution">
    <text evidence="1">The sequence shown here is derived from an EMBL/GenBank/DDBJ whole genome shotgun (WGS) entry which is preliminary data.</text>
</comment>
<reference evidence="1 2" key="1">
    <citation type="journal article" date="2019" name="Sci. Rep.">
        <title>Orb-weaving spider Araneus ventricosus genome elucidates the spidroin gene catalogue.</title>
        <authorList>
            <person name="Kono N."/>
            <person name="Nakamura H."/>
            <person name="Ohtoshi R."/>
            <person name="Moran D.A.P."/>
            <person name="Shinohara A."/>
            <person name="Yoshida Y."/>
            <person name="Fujiwara M."/>
            <person name="Mori M."/>
            <person name="Tomita M."/>
            <person name="Arakawa K."/>
        </authorList>
    </citation>
    <scope>NUCLEOTIDE SEQUENCE [LARGE SCALE GENOMIC DNA]</scope>
</reference>
<dbReference type="Proteomes" id="UP000499080">
    <property type="component" value="Unassembled WGS sequence"/>
</dbReference>
<organism evidence="1 2">
    <name type="scientific">Araneus ventricosus</name>
    <name type="common">Orbweaver spider</name>
    <name type="synonym">Epeira ventricosa</name>
    <dbReference type="NCBI Taxonomy" id="182803"/>
    <lineage>
        <taxon>Eukaryota</taxon>
        <taxon>Metazoa</taxon>
        <taxon>Ecdysozoa</taxon>
        <taxon>Arthropoda</taxon>
        <taxon>Chelicerata</taxon>
        <taxon>Arachnida</taxon>
        <taxon>Araneae</taxon>
        <taxon>Araneomorphae</taxon>
        <taxon>Entelegynae</taxon>
        <taxon>Araneoidea</taxon>
        <taxon>Araneidae</taxon>
        <taxon>Araneus</taxon>
    </lineage>
</organism>
<dbReference type="AlphaFoldDB" id="A0A4Y2KY11"/>